<proteinExistence type="predicted"/>
<comment type="caution">
    <text evidence="1">The sequence shown here is derived from an EMBL/GenBank/DDBJ whole genome shotgun (WGS) entry which is preliminary data.</text>
</comment>
<dbReference type="AlphaFoldDB" id="A0A1F6TH80"/>
<evidence type="ECO:0000313" key="2">
    <source>
        <dbReference type="Proteomes" id="UP000177925"/>
    </source>
</evidence>
<sequence>MSARLKKLTIQVPEDLLARATVASGEGITPTIRRGLELMAASAAYAKLRRLRGKVKFNIKLADLRED</sequence>
<dbReference type="Proteomes" id="UP000177925">
    <property type="component" value="Unassembled WGS sequence"/>
</dbReference>
<reference evidence="1 2" key="1">
    <citation type="journal article" date="2016" name="Nat. Commun.">
        <title>Thousands of microbial genomes shed light on interconnected biogeochemical processes in an aquifer system.</title>
        <authorList>
            <person name="Anantharaman K."/>
            <person name="Brown C.T."/>
            <person name="Hug L.A."/>
            <person name="Sharon I."/>
            <person name="Castelle C.J."/>
            <person name="Probst A.J."/>
            <person name="Thomas B.C."/>
            <person name="Singh A."/>
            <person name="Wilkins M.J."/>
            <person name="Karaoz U."/>
            <person name="Brodie E.L."/>
            <person name="Williams K.H."/>
            <person name="Hubbard S.S."/>
            <person name="Banfield J.F."/>
        </authorList>
    </citation>
    <scope>NUCLEOTIDE SEQUENCE [LARGE SCALE GENOMIC DNA]</scope>
</reference>
<evidence type="ECO:0008006" key="3">
    <source>
        <dbReference type="Google" id="ProtNLM"/>
    </source>
</evidence>
<organism evidence="1 2">
    <name type="scientific">Candidatus Muproteobacteria bacterium RBG_16_64_11</name>
    <dbReference type="NCBI Taxonomy" id="1817758"/>
    <lineage>
        <taxon>Bacteria</taxon>
        <taxon>Pseudomonadati</taxon>
        <taxon>Pseudomonadota</taxon>
        <taxon>Candidatus Muproteobacteria</taxon>
    </lineage>
</organism>
<gene>
    <name evidence="1" type="ORF">A2150_01060</name>
</gene>
<evidence type="ECO:0000313" key="1">
    <source>
        <dbReference type="EMBL" id="OGI44497.1"/>
    </source>
</evidence>
<dbReference type="EMBL" id="MFSS01000023">
    <property type="protein sequence ID" value="OGI44497.1"/>
    <property type="molecule type" value="Genomic_DNA"/>
</dbReference>
<name>A0A1F6TH80_9PROT</name>
<dbReference type="STRING" id="1817758.A2150_01060"/>
<protein>
    <recommendedName>
        <fullName evidence="3">CopG family transcriptional regulator</fullName>
    </recommendedName>
</protein>
<accession>A0A1F6TH80</accession>